<gene>
    <name evidence="1" type="ORF">A2569_01825</name>
</gene>
<organism evidence="1 2">
    <name type="scientific">Candidatus Vogelbacteria bacterium RIFOXYD1_FULL_51_18</name>
    <dbReference type="NCBI Taxonomy" id="1802440"/>
    <lineage>
        <taxon>Bacteria</taxon>
        <taxon>Candidatus Vogeliibacteriota</taxon>
    </lineage>
</organism>
<comment type="caution">
    <text evidence="1">The sequence shown here is derived from an EMBL/GenBank/DDBJ whole genome shotgun (WGS) entry which is preliminary data.</text>
</comment>
<name>A0A1G2QHV6_9BACT</name>
<dbReference type="Pfam" id="PF18306">
    <property type="entry name" value="LDcluster4"/>
    <property type="match status" value="1"/>
</dbReference>
<reference evidence="1 2" key="1">
    <citation type="journal article" date="2016" name="Nat. Commun.">
        <title>Thousands of microbial genomes shed light on interconnected biogeochemical processes in an aquifer system.</title>
        <authorList>
            <person name="Anantharaman K."/>
            <person name="Brown C.T."/>
            <person name="Hug L.A."/>
            <person name="Sharon I."/>
            <person name="Castelle C.J."/>
            <person name="Probst A.J."/>
            <person name="Thomas B.C."/>
            <person name="Singh A."/>
            <person name="Wilkins M.J."/>
            <person name="Karaoz U."/>
            <person name="Brodie E.L."/>
            <person name="Williams K.H."/>
            <person name="Hubbard S.S."/>
            <person name="Banfield J.F."/>
        </authorList>
    </citation>
    <scope>NUCLEOTIDE SEQUENCE [LARGE SCALE GENOMIC DNA]</scope>
</reference>
<evidence type="ECO:0000313" key="1">
    <source>
        <dbReference type="EMBL" id="OHA60037.1"/>
    </source>
</evidence>
<accession>A0A1G2QHV6</accession>
<evidence type="ECO:0008006" key="3">
    <source>
        <dbReference type="Google" id="ProtNLM"/>
    </source>
</evidence>
<dbReference type="Gene3D" id="3.40.50.450">
    <property type="match status" value="1"/>
</dbReference>
<proteinExistence type="predicted"/>
<dbReference type="EMBL" id="MHTL01000018">
    <property type="protein sequence ID" value="OHA60037.1"/>
    <property type="molecule type" value="Genomic_DNA"/>
</dbReference>
<dbReference type="STRING" id="1802440.A2569_01825"/>
<dbReference type="Proteomes" id="UP000177090">
    <property type="component" value="Unassembled WGS sequence"/>
</dbReference>
<protein>
    <recommendedName>
        <fullName evidence="3">Protein containing YHS domain protein</fullName>
    </recommendedName>
</protein>
<dbReference type="InterPro" id="IPR041164">
    <property type="entry name" value="LDcluster4"/>
</dbReference>
<evidence type="ECO:0000313" key="2">
    <source>
        <dbReference type="Proteomes" id="UP000177090"/>
    </source>
</evidence>
<sequence length="208" mass="22765">MNSERHAHLKPKICVSGAAETEHCGDSVLEKTKELGREIVRQGAILVTGATTGLPLWAAMAAKEEGGVSLGISPAATEYEHVNDYGLPLEYLDLIIYTGFGYSGRNLLLTRSSDAVLIGCGRIGTINEFTIAFEDGKPVGILEGEWETDEVIKTIIEKGHRGNPKVVYDSNPKKLVEKVLELVKKDKLEGYRVYKNPDHGGEGRKRVM</sequence>
<dbReference type="SUPFAM" id="SSF102405">
    <property type="entry name" value="MCP/YpsA-like"/>
    <property type="match status" value="1"/>
</dbReference>
<dbReference type="AlphaFoldDB" id="A0A1G2QHV6"/>